<dbReference type="PANTHER" id="PTHR42889">
    <property type="entry name" value="BLR3681 PROTEIN"/>
    <property type="match status" value="1"/>
</dbReference>
<accession>A0A382I1X4</accession>
<protein>
    <recommendedName>
        <fullName evidence="1">Amidohydrolase-related domain-containing protein</fullName>
    </recommendedName>
</protein>
<dbReference type="PANTHER" id="PTHR42889:SF1">
    <property type="entry name" value="BLR3681 PROTEIN"/>
    <property type="match status" value="1"/>
</dbReference>
<proteinExistence type="predicted"/>
<dbReference type="SUPFAM" id="SSF51556">
    <property type="entry name" value="Metallo-dependent hydrolases"/>
    <property type="match status" value="1"/>
</dbReference>
<evidence type="ECO:0000313" key="2">
    <source>
        <dbReference type="EMBL" id="SVB93365.1"/>
    </source>
</evidence>
<dbReference type="Pfam" id="PF04909">
    <property type="entry name" value="Amidohydro_2"/>
    <property type="match status" value="1"/>
</dbReference>
<feature type="non-terminal residue" evidence="2">
    <location>
        <position position="356"/>
    </location>
</feature>
<reference evidence="2" key="1">
    <citation type="submission" date="2018-05" db="EMBL/GenBank/DDBJ databases">
        <authorList>
            <person name="Lanie J.A."/>
            <person name="Ng W.-L."/>
            <person name="Kazmierczak K.M."/>
            <person name="Andrzejewski T.M."/>
            <person name="Davidsen T.M."/>
            <person name="Wayne K.J."/>
            <person name="Tettelin H."/>
            <person name="Glass J.I."/>
            <person name="Rusch D."/>
            <person name="Podicherti R."/>
            <person name="Tsui H.-C.T."/>
            <person name="Winkler M.E."/>
        </authorList>
    </citation>
    <scope>NUCLEOTIDE SEQUENCE</scope>
</reference>
<organism evidence="2">
    <name type="scientific">marine metagenome</name>
    <dbReference type="NCBI Taxonomy" id="408172"/>
    <lineage>
        <taxon>unclassified sequences</taxon>
        <taxon>metagenomes</taxon>
        <taxon>ecological metagenomes</taxon>
    </lineage>
</organism>
<sequence>MWMKKNARDRMTGALSPVPTQIVSNEEFVPMRQTHDQRHVEYRVNQLAHGYAKKLGMSRREFLRSSGGMATAFIAMNEVFGTAFTVNVAEAMEASAYSERWPKNQFIFDAQTHHVRDSMPGPLMFRKITSQAGLNPELEGIDPGPDTLHRANFLKEIFFDSDTVMALMTGATIGTNPDHFALPSDEMVATRNIFNETAGSQRMLSHGLANPVSRPDYHPLEDAEYQVREYKIDGWKCYTGNPGALWTLDDEEIAYPFFEKSRELGIRNISVHKGLPLGKRSEPYVHPADILKVAKDFPDFNFIIYHSAMKHMAAAELKPGESGIGDDGYIAWTTDLCNMRRENPWTTNVYPELGAV</sequence>
<dbReference type="EMBL" id="UINC01064570">
    <property type="protein sequence ID" value="SVB93365.1"/>
    <property type="molecule type" value="Genomic_DNA"/>
</dbReference>
<evidence type="ECO:0000259" key="1">
    <source>
        <dbReference type="Pfam" id="PF04909"/>
    </source>
</evidence>
<gene>
    <name evidence="2" type="ORF">METZ01_LOCUS246219</name>
</gene>
<name>A0A382I1X4_9ZZZZ</name>
<feature type="domain" description="Amidohydrolase-related" evidence="1">
    <location>
        <begin position="210"/>
        <end position="310"/>
    </location>
</feature>
<dbReference type="InterPro" id="IPR032466">
    <property type="entry name" value="Metal_Hydrolase"/>
</dbReference>
<dbReference type="AlphaFoldDB" id="A0A382I1X4"/>
<dbReference type="InterPro" id="IPR006680">
    <property type="entry name" value="Amidohydro-rel"/>
</dbReference>
<dbReference type="Gene3D" id="3.20.20.140">
    <property type="entry name" value="Metal-dependent hydrolases"/>
    <property type="match status" value="1"/>
</dbReference>